<dbReference type="AlphaFoldDB" id="A0A3N4M4A8"/>
<dbReference type="Proteomes" id="UP000267821">
    <property type="component" value="Unassembled WGS sequence"/>
</dbReference>
<evidence type="ECO:0000313" key="2">
    <source>
        <dbReference type="Proteomes" id="UP000267821"/>
    </source>
</evidence>
<proteinExistence type="predicted"/>
<gene>
    <name evidence="1" type="ORF">L211DRAFT_848495</name>
</gene>
<protein>
    <submittedName>
        <fullName evidence="1">Uncharacterized protein</fullName>
    </submittedName>
</protein>
<organism evidence="1 2">
    <name type="scientific">Terfezia boudieri ATCC MYA-4762</name>
    <dbReference type="NCBI Taxonomy" id="1051890"/>
    <lineage>
        <taxon>Eukaryota</taxon>
        <taxon>Fungi</taxon>
        <taxon>Dikarya</taxon>
        <taxon>Ascomycota</taxon>
        <taxon>Pezizomycotina</taxon>
        <taxon>Pezizomycetes</taxon>
        <taxon>Pezizales</taxon>
        <taxon>Pezizaceae</taxon>
        <taxon>Terfezia</taxon>
    </lineage>
</organism>
<name>A0A3N4M4A8_9PEZI</name>
<sequence>MSRTVLLSYTSQPPISIQERSISQLVSSHEPLGGQFDSIFIYGLITPYAPGHTIFKKRNKSHDKEWRVERTESYGISQDTLRQLQFFLEHVGGGMSKALQEPVESNINATGPVEEKIMRKDSYKCMQGTHDTWQQRYCQTNGSYCLDVYVECNSPDLQC</sequence>
<evidence type="ECO:0000313" key="1">
    <source>
        <dbReference type="EMBL" id="RPB25155.1"/>
    </source>
</evidence>
<dbReference type="EMBL" id="ML121539">
    <property type="protein sequence ID" value="RPB25155.1"/>
    <property type="molecule type" value="Genomic_DNA"/>
</dbReference>
<keyword evidence="2" id="KW-1185">Reference proteome</keyword>
<reference evidence="1 2" key="1">
    <citation type="journal article" date="2018" name="Nat. Ecol. Evol.">
        <title>Pezizomycetes genomes reveal the molecular basis of ectomycorrhizal truffle lifestyle.</title>
        <authorList>
            <person name="Murat C."/>
            <person name="Payen T."/>
            <person name="Noel B."/>
            <person name="Kuo A."/>
            <person name="Morin E."/>
            <person name="Chen J."/>
            <person name="Kohler A."/>
            <person name="Krizsan K."/>
            <person name="Balestrini R."/>
            <person name="Da Silva C."/>
            <person name="Montanini B."/>
            <person name="Hainaut M."/>
            <person name="Levati E."/>
            <person name="Barry K.W."/>
            <person name="Belfiori B."/>
            <person name="Cichocki N."/>
            <person name="Clum A."/>
            <person name="Dockter R.B."/>
            <person name="Fauchery L."/>
            <person name="Guy J."/>
            <person name="Iotti M."/>
            <person name="Le Tacon F."/>
            <person name="Lindquist E.A."/>
            <person name="Lipzen A."/>
            <person name="Malagnac F."/>
            <person name="Mello A."/>
            <person name="Molinier V."/>
            <person name="Miyauchi S."/>
            <person name="Poulain J."/>
            <person name="Riccioni C."/>
            <person name="Rubini A."/>
            <person name="Sitrit Y."/>
            <person name="Splivallo R."/>
            <person name="Traeger S."/>
            <person name="Wang M."/>
            <person name="Zifcakova L."/>
            <person name="Wipf D."/>
            <person name="Zambonelli A."/>
            <person name="Paolocci F."/>
            <person name="Nowrousian M."/>
            <person name="Ottonello S."/>
            <person name="Baldrian P."/>
            <person name="Spatafora J.W."/>
            <person name="Henrissat B."/>
            <person name="Nagy L.G."/>
            <person name="Aury J.M."/>
            <person name="Wincker P."/>
            <person name="Grigoriev I.V."/>
            <person name="Bonfante P."/>
            <person name="Martin F.M."/>
        </authorList>
    </citation>
    <scope>NUCLEOTIDE SEQUENCE [LARGE SCALE GENOMIC DNA]</scope>
    <source>
        <strain evidence="1 2">ATCC MYA-4762</strain>
    </source>
</reference>
<dbReference type="InParanoid" id="A0A3N4M4A8"/>
<accession>A0A3N4M4A8</accession>